<evidence type="ECO:0000313" key="1">
    <source>
        <dbReference type="EMBL" id="MBF6298135.1"/>
    </source>
</evidence>
<keyword evidence="2" id="KW-1185">Reference proteome</keyword>
<organism evidence="1 2">
    <name type="scientific">Nocardia amamiensis</name>
    <dbReference type="NCBI Taxonomy" id="404578"/>
    <lineage>
        <taxon>Bacteria</taxon>
        <taxon>Bacillati</taxon>
        <taxon>Actinomycetota</taxon>
        <taxon>Actinomycetes</taxon>
        <taxon>Mycobacteriales</taxon>
        <taxon>Nocardiaceae</taxon>
        <taxon>Nocardia</taxon>
    </lineage>
</organism>
<dbReference type="Pfam" id="PF04075">
    <property type="entry name" value="F420H2_quin_red"/>
    <property type="match status" value="1"/>
</dbReference>
<dbReference type="EMBL" id="JADLQX010000007">
    <property type="protein sequence ID" value="MBF6298135.1"/>
    <property type="molecule type" value="Genomic_DNA"/>
</dbReference>
<dbReference type="Gene3D" id="2.30.110.10">
    <property type="entry name" value="Electron Transport, Fmn-binding Protein, Chain A"/>
    <property type="match status" value="1"/>
</dbReference>
<dbReference type="Proteomes" id="UP000702209">
    <property type="component" value="Unassembled WGS sequence"/>
</dbReference>
<dbReference type="InterPro" id="IPR012349">
    <property type="entry name" value="Split_barrel_FMN-bd"/>
</dbReference>
<reference evidence="1 2" key="1">
    <citation type="submission" date="2020-10" db="EMBL/GenBank/DDBJ databases">
        <title>Identification of Nocardia species via Next-generation sequencing and recognition of intraspecies genetic diversity.</title>
        <authorList>
            <person name="Li P."/>
            <person name="Li P."/>
            <person name="Lu B."/>
        </authorList>
    </citation>
    <scope>NUCLEOTIDE SEQUENCE [LARGE SCALE GENOMIC DNA]</scope>
    <source>
        <strain evidence="1 2">BJ06-0157</strain>
    </source>
</reference>
<gene>
    <name evidence="1" type="ORF">IU459_11335</name>
</gene>
<protein>
    <submittedName>
        <fullName evidence="1">Nitroreductase family deazaflavin-dependent oxidoreductase</fullName>
    </submittedName>
</protein>
<dbReference type="NCBIfam" id="TIGR00026">
    <property type="entry name" value="hi_GC_TIGR00026"/>
    <property type="match status" value="1"/>
</dbReference>
<sequence>MPAPRWIARANKIGLNRVTKFIAPWAPGWAVVIHRGRKSGRIFRTPLWAFRRGDGYVIALTYGSNADWVRNVLSADGCELQTRRRHYAVGTPRVYRDENATDMPAFIRFMLRKVIKAPEFLSVEVVRELDAPTGPPIPR</sequence>
<dbReference type="RefSeq" id="WP_195129453.1">
    <property type="nucleotide sequence ID" value="NZ_JADLQX010000007.1"/>
</dbReference>
<proteinExistence type="predicted"/>
<evidence type="ECO:0000313" key="2">
    <source>
        <dbReference type="Proteomes" id="UP000702209"/>
    </source>
</evidence>
<name>A0ABS0CND2_9NOCA</name>
<accession>A0ABS0CND2</accession>
<comment type="caution">
    <text evidence="1">The sequence shown here is derived from an EMBL/GenBank/DDBJ whole genome shotgun (WGS) entry which is preliminary data.</text>
</comment>
<dbReference type="InterPro" id="IPR004378">
    <property type="entry name" value="F420H2_quin_Rdtase"/>
</dbReference>